<keyword evidence="1" id="KW-0812">Transmembrane</keyword>
<protein>
    <submittedName>
        <fullName evidence="2">Uncharacterized protein</fullName>
    </submittedName>
</protein>
<dbReference type="EMBL" id="VYQF01000009">
    <property type="protein sequence ID" value="KAA9036125.1"/>
    <property type="molecule type" value="Genomic_DNA"/>
</dbReference>
<feature type="transmembrane region" description="Helical" evidence="1">
    <location>
        <begin position="33"/>
        <end position="51"/>
    </location>
</feature>
<evidence type="ECO:0000313" key="3">
    <source>
        <dbReference type="Proteomes" id="UP000326903"/>
    </source>
</evidence>
<feature type="transmembrane region" description="Helical" evidence="1">
    <location>
        <begin position="58"/>
        <end position="74"/>
    </location>
</feature>
<dbReference type="RefSeq" id="WP_150416592.1">
    <property type="nucleotide sequence ID" value="NZ_VYQF01000009.1"/>
</dbReference>
<reference evidence="2 3" key="1">
    <citation type="submission" date="2019-09" db="EMBL/GenBank/DDBJ databases">
        <title>Draft genome sequence of Ginsengibacter sp. BR5-29.</title>
        <authorList>
            <person name="Im W.-T."/>
        </authorList>
    </citation>
    <scope>NUCLEOTIDE SEQUENCE [LARGE SCALE GENOMIC DNA]</scope>
    <source>
        <strain evidence="2 3">BR5-29</strain>
    </source>
</reference>
<proteinExistence type="predicted"/>
<feature type="transmembrane region" description="Helical" evidence="1">
    <location>
        <begin position="86"/>
        <end position="104"/>
    </location>
</feature>
<dbReference type="AlphaFoldDB" id="A0A5J5ICB5"/>
<feature type="transmembrane region" description="Helical" evidence="1">
    <location>
        <begin position="12"/>
        <end position="27"/>
    </location>
</feature>
<accession>A0A5J5ICB5</accession>
<dbReference type="Pfam" id="PF20619">
    <property type="entry name" value="DUF6804"/>
    <property type="match status" value="1"/>
</dbReference>
<name>A0A5J5ICB5_9BACT</name>
<gene>
    <name evidence="2" type="ORF">FW778_19755</name>
</gene>
<keyword evidence="1" id="KW-1133">Transmembrane helix</keyword>
<comment type="caution">
    <text evidence="2">The sequence shown here is derived from an EMBL/GenBank/DDBJ whole genome shotgun (WGS) entry which is preliminary data.</text>
</comment>
<dbReference type="Proteomes" id="UP000326903">
    <property type="component" value="Unassembled WGS sequence"/>
</dbReference>
<evidence type="ECO:0000313" key="2">
    <source>
        <dbReference type="EMBL" id="KAA9036125.1"/>
    </source>
</evidence>
<evidence type="ECO:0000256" key="1">
    <source>
        <dbReference type="SAM" id="Phobius"/>
    </source>
</evidence>
<keyword evidence="3" id="KW-1185">Reference proteome</keyword>
<keyword evidence="1" id="KW-0472">Membrane</keyword>
<organism evidence="2 3">
    <name type="scientific">Ginsengibacter hankyongi</name>
    <dbReference type="NCBI Taxonomy" id="2607284"/>
    <lineage>
        <taxon>Bacteria</taxon>
        <taxon>Pseudomonadati</taxon>
        <taxon>Bacteroidota</taxon>
        <taxon>Chitinophagia</taxon>
        <taxon>Chitinophagales</taxon>
        <taxon>Chitinophagaceae</taxon>
        <taxon>Ginsengibacter</taxon>
    </lineage>
</organism>
<sequence>MNTTYSQIAKSLVAFGIVIALVIGAAIPHQYSYYIIMRWFIMTTFTYFVFTSCKNKKTGLLIFYSASALLFNPFKKNWLQKETWHSIDYLVAVIITIIIVYEWLEYEKTRA</sequence>
<dbReference type="InterPro" id="IPR046548">
    <property type="entry name" value="DUF6804"/>
</dbReference>